<keyword evidence="1" id="KW-0472">Membrane</keyword>
<keyword evidence="1" id="KW-1133">Transmembrane helix</keyword>
<name>I5B2S5_9BACT</name>
<keyword evidence="1" id="KW-0812">Transmembrane</keyword>
<accession>I5B2S5</accession>
<keyword evidence="3" id="KW-1185">Reference proteome</keyword>
<evidence type="ECO:0000256" key="1">
    <source>
        <dbReference type="SAM" id="Phobius"/>
    </source>
</evidence>
<proteinExistence type="predicted"/>
<dbReference type="HOGENOM" id="CLU_1218207_0_0_7"/>
<evidence type="ECO:0000313" key="3">
    <source>
        <dbReference type="Proteomes" id="UP000005778"/>
    </source>
</evidence>
<dbReference type="AlphaFoldDB" id="I5B2S5"/>
<dbReference type="Proteomes" id="UP000005778">
    <property type="component" value="Chromosome"/>
</dbReference>
<evidence type="ECO:0000313" key="2">
    <source>
        <dbReference type="EMBL" id="EIM63788.1"/>
    </source>
</evidence>
<dbReference type="RefSeq" id="WP_004073080.1">
    <property type="nucleotide sequence ID" value="NZ_CM001488.1"/>
</dbReference>
<feature type="transmembrane region" description="Helical" evidence="1">
    <location>
        <begin position="7"/>
        <end position="25"/>
    </location>
</feature>
<sequence length="227" mass="25893">MKKAEATLISWLIIIGIIVSSFTWLSERVGGIGIGIIVAMIIGLAIFVNIRKTMNDQKSFDDLARYVFNNRLHPDEDRKINSKLARSNFHRAALIRNLQIIRDSIDIALSSKKRDTAESRMNLLLERFEEIKKEQSALISFEVFDEISNVIQKTSIEFNTKLYYNIAVGYIEKAESLKTKKSKEKYLDLAKDILDEGIEKGKGNGEELKRVLLMVEQAKTKSETYGT</sequence>
<dbReference type="EMBL" id="CM001488">
    <property type="protein sequence ID" value="EIM63788.1"/>
    <property type="molecule type" value="Genomic_DNA"/>
</dbReference>
<dbReference type="STRING" id="879212.DespoDRAFT_01878"/>
<organism evidence="2 3">
    <name type="scientific">Desulfobacter postgatei 2ac9</name>
    <dbReference type="NCBI Taxonomy" id="879212"/>
    <lineage>
        <taxon>Bacteria</taxon>
        <taxon>Pseudomonadati</taxon>
        <taxon>Thermodesulfobacteriota</taxon>
        <taxon>Desulfobacteria</taxon>
        <taxon>Desulfobacterales</taxon>
        <taxon>Desulfobacteraceae</taxon>
        <taxon>Desulfobacter</taxon>
    </lineage>
</organism>
<gene>
    <name evidence="2" type="ORF">DespoDRAFT_01878</name>
</gene>
<protein>
    <submittedName>
        <fullName evidence="2">Uncharacterized protein</fullName>
    </submittedName>
</protein>
<feature type="transmembrane region" description="Helical" evidence="1">
    <location>
        <begin position="31"/>
        <end position="50"/>
    </location>
</feature>
<reference evidence="2 3" key="2">
    <citation type="submission" date="2012-02" db="EMBL/GenBank/DDBJ databases">
        <title>Improved High-Quality Draft sequence of Desulfobacter postgatei 2ac9.</title>
        <authorList>
            <consortium name="US DOE Joint Genome Institute"/>
            <person name="Lucas S."/>
            <person name="Han J."/>
            <person name="Lapidus A."/>
            <person name="Cheng J.-F."/>
            <person name="Goodwin L."/>
            <person name="Pitluck S."/>
            <person name="Peters L."/>
            <person name="Ovchinnikova G."/>
            <person name="Held B."/>
            <person name="Detter J.C."/>
            <person name="Han C."/>
            <person name="Tapia R."/>
            <person name="Land M."/>
            <person name="Hauser L."/>
            <person name="Kyrpides N."/>
            <person name="Ivanova N."/>
            <person name="Pagani I."/>
            <person name="Orellana R."/>
            <person name="Lovley D."/>
            <person name="Woyke T."/>
        </authorList>
    </citation>
    <scope>NUCLEOTIDE SEQUENCE [LARGE SCALE GENOMIC DNA]</scope>
    <source>
        <strain evidence="2 3">2ac9</strain>
    </source>
</reference>
<reference evidence="2 3" key="1">
    <citation type="submission" date="2011-09" db="EMBL/GenBank/DDBJ databases">
        <authorList>
            <consortium name="US DOE Joint Genome Institute (JGI-PGF)"/>
            <person name="Lucas S."/>
            <person name="Han J."/>
            <person name="Lapidus A."/>
            <person name="Cheng J.-F."/>
            <person name="Goodwin L."/>
            <person name="Pitluck S."/>
            <person name="Peters L."/>
            <person name="Land M.L."/>
            <person name="Hauser L."/>
            <person name="Orellana R."/>
            <person name="Lovley D."/>
            <person name="Woyke T.J."/>
        </authorList>
    </citation>
    <scope>NUCLEOTIDE SEQUENCE [LARGE SCALE GENOMIC DNA]</scope>
    <source>
        <strain evidence="2 3">2ac9</strain>
    </source>
</reference>